<dbReference type="SMART" id="SM00332">
    <property type="entry name" value="PP2Cc"/>
    <property type="match status" value="1"/>
</dbReference>
<dbReference type="Proteomes" id="UP000001070">
    <property type="component" value="Unassembled WGS sequence"/>
</dbReference>
<keyword evidence="5 11" id="KW-0378">Hydrolase</keyword>
<dbReference type="SMART" id="SM00331">
    <property type="entry name" value="PP2C_SIG"/>
    <property type="match status" value="1"/>
</dbReference>
<keyword evidence="7 11" id="KW-0904">Protein phosphatase</keyword>
<comment type="catalytic activity">
    <reaction evidence="10 11">
        <text>O-phospho-L-threonyl-[protein] + H2O = L-threonyl-[protein] + phosphate</text>
        <dbReference type="Rhea" id="RHEA:47004"/>
        <dbReference type="Rhea" id="RHEA-COMP:11060"/>
        <dbReference type="Rhea" id="RHEA-COMP:11605"/>
        <dbReference type="ChEBI" id="CHEBI:15377"/>
        <dbReference type="ChEBI" id="CHEBI:30013"/>
        <dbReference type="ChEBI" id="CHEBI:43474"/>
        <dbReference type="ChEBI" id="CHEBI:61977"/>
        <dbReference type="EC" id="3.1.3.16"/>
    </reaction>
</comment>
<reference evidence="13 14" key="1">
    <citation type="journal article" date="2007" name="Nature">
        <title>Evolution of genes and genomes on the Drosophila phylogeny.</title>
        <authorList>
            <consortium name="Drosophila 12 Genomes Consortium"/>
            <person name="Clark A.G."/>
            <person name="Eisen M.B."/>
            <person name="Smith D.R."/>
            <person name="Bergman C.M."/>
            <person name="Oliver B."/>
            <person name="Markow T.A."/>
            <person name="Kaufman T.C."/>
            <person name="Kellis M."/>
            <person name="Gelbart W."/>
            <person name="Iyer V.N."/>
            <person name="Pollard D.A."/>
            <person name="Sackton T.B."/>
            <person name="Larracuente A.M."/>
            <person name="Singh N.D."/>
            <person name="Abad J.P."/>
            <person name="Abt D.N."/>
            <person name="Adryan B."/>
            <person name="Aguade M."/>
            <person name="Akashi H."/>
            <person name="Anderson W.W."/>
            <person name="Aquadro C.F."/>
            <person name="Ardell D.H."/>
            <person name="Arguello R."/>
            <person name="Artieri C.G."/>
            <person name="Barbash D.A."/>
            <person name="Barker D."/>
            <person name="Barsanti P."/>
            <person name="Batterham P."/>
            <person name="Batzoglou S."/>
            <person name="Begun D."/>
            <person name="Bhutkar A."/>
            <person name="Blanco E."/>
            <person name="Bosak S.A."/>
            <person name="Bradley R.K."/>
            <person name="Brand A.D."/>
            <person name="Brent M.R."/>
            <person name="Brooks A.N."/>
            <person name="Brown R.H."/>
            <person name="Butlin R.K."/>
            <person name="Caggese C."/>
            <person name="Calvi B.R."/>
            <person name="Bernardo de Carvalho A."/>
            <person name="Caspi A."/>
            <person name="Castrezana S."/>
            <person name="Celniker S.E."/>
            <person name="Chang J.L."/>
            <person name="Chapple C."/>
            <person name="Chatterji S."/>
            <person name="Chinwalla A."/>
            <person name="Civetta A."/>
            <person name="Clifton S.W."/>
            <person name="Comeron J.M."/>
            <person name="Costello J.C."/>
            <person name="Coyne J.A."/>
            <person name="Daub J."/>
            <person name="David R.G."/>
            <person name="Delcher A.L."/>
            <person name="Delehaunty K."/>
            <person name="Do C.B."/>
            <person name="Ebling H."/>
            <person name="Edwards K."/>
            <person name="Eickbush T."/>
            <person name="Evans J.D."/>
            <person name="Filipski A."/>
            <person name="Findeiss S."/>
            <person name="Freyhult E."/>
            <person name="Fulton L."/>
            <person name="Fulton R."/>
            <person name="Garcia A.C."/>
            <person name="Gardiner A."/>
            <person name="Garfield D.A."/>
            <person name="Garvin B.E."/>
            <person name="Gibson G."/>
            <person name="Gilbert D."/>
            <person name="Gnerre S."/>
            <person name="Godfrey J."/>
            <person name="Good R."/>
            <person name="Gotea V."/>
            <person name="Gravely B."/>
            <person name="Greenberg A.J."/>
            <person name="Griffiths-Jones S."/>
            <person name="Gross S."/>
            <person name="Guigo R."/>
            <person name="Gustafson E.A."/>
            <person name="Haerty W."/>
            <person name="Hahn M.W."/>
            <person name="Halligan D.L."/>
            <person name="Halpern A.L."/>
            <person name="Halter G.M."/>
            <person name="Han M.V."/>
            <person name="Heger A."/>
            <person name="Hillier L."/>
            <person name="Hinrichs A.S."/>
            <person name="Holmes I."/>
            <person name="Hoskins R.A."/>
            <person name="Hubisz M.J."/>
            <person name="Hultmark D."/>
            <person name="Huntley M.A."/>
            <person name="Jaffe D.B."/>
            <person name="Jagadeeshan S."/>
            <person name="Jeck W.R."/>
            <person name="Johnson J."/>
            <person name="Jones C.D."/>
            <person name="Jordan W.C."/>
            <person name="Karpen G.H."/>
            <person name="Kataoka E."/>
            <person name="Keightley P.D."/>
            <person name="Kheradpour P."/>
            <person name="Kirkness E.F."/>
            <person name="Koerich L.B."/>
            <person name="Kristiansen K."/>
            <person name="Kudrna D."/>
            <person name="Kulathinal R.J."/>
            <person name="Kumar S."/>
            <person name="Kwok R."/>
            <person name="Lander E."/>
            <person name="Langley C.H."/>
            <person name="Lapoint R."/>
            <person name="Lazzaro B.P."/>
            <person name="Lee S.J."/>
            <person name="Levesque L."/>
            <person name="Li R."/>
            <person name="Lin C.F."/>
            <person name="Lin M.F."/>
            <person name="Lindblad-Toh K."/>
            <person name="Llopart A."/>
            <person name="Long M."/>
            <person name="Low L."/>
            <person name="Lozovsky E."/>
            <person name="Lu J."/>
            <person name="Luo M."/>
            <person name="Machado C.A."/>
            <person name="Makalowski W."/>
            <person name="Marzo M."/>
            <person name="Matsuda M."/>
            <person name="Matzkin L."/>
            <person name="McAllister B."/>
            <person name="McBride C.S."/>
            <person name="McKernan B."/>
            <person name="McKernan K."/>
            <person name="Mendez-Lago M."/>
            <person name="Minx P."/>
            <person name="Mollenhauer M.U."/>
            <person name="Montooth K."/>
            <person name="Mount S.M."/>
            <person name="Mu X."/>
            <person name="Myers E."/>
            <person name="Negre B."/>
            <person name="Newfeld S."/>
            <person name="Nielsen R."/>
            <person name="Noor M.A."/>
            <person name="O'Grady P."/>
            <person name="Pachter L."/>
            <person name="Papaceit M."/>
            <person name="Parisi M.J."/>
            <person name="Parisi M."/>
            <person name="Parts L."/>
            <person name="Pedersen J.S."/>
            <person name="Pesole G."/>
            <person name="Phillippy A.M."/>
            <person name="Ponting C.P."/>
            <person name="Pop M."/>
            <person name="Porcelli D."/>
            <person name="Powell J.R."/>
            <person name="Prohaska S."/>
            <person name="Pruitt K."/>
            <person name="Puig M."/>
            <person name="Quesneville H."/>
            <person name="Ram K.R."/>
            <person name="Rand D."/>
            <person name="Rasmussen M.D."/>
            <person name="Reed L.K."/>
            <person name="Reenan R."/>
            <person name="Reily A."/>
            <person name="Remington K.A."/>
            <person name="Rieger T.T."/>
            <person name="Ritchie M.G."/>
            <person name="Robin C."/>
            <person name="Rogers Y.H."/>
            <person name="Rohde C."/>
            <person name="Rozas J."/>
            <person name="Rubenfield M.J."/>
            <person name="Ruiz A."/>
            <person name="Russo S."/>
            <person name="Salzberg S.L."/>
            <person name="Sanchez-Gracia A."/>
            <person name="Saranga D.J."/>
            <person name="Sato H."/>
            <person name="Schaeffer S.W."/>
            <person name="Schatz M.C."/>
            <person name="Schlenke T."/>
            <person name="Schwartz R."/>
            <person name="Segarra C."/>
            <person name="Singh R.S."/>
            <person name="Sirot L."/>
            <person name="Sirota M."/>
            <person name="Sisneros N.B."/>
            <person name="Smith C.D."/>
            <person name="Smith T.F."/>
            <person name="Spieth J."/>
            <person name="Stage D.E."/>
            <person name="Stark A."/>
            <person name="Stephan W."/>
            <person name="Strausberg R.L."/>
            <person name="Strempel S."/>
            <person name="Sturgill D."/>
            <person name="Sutton G."/>
            <person name="Sutton G.G."/>
            <person name="Tao W."/>
            <person name="Teichmann S."/>
            <person name="Tobari Y.N."/>
            <person name="Tomimura Y."/>
            <person name="Tsolas J.M."/>
            <person name="Valente V.L."/>
            <person name="Venter E."/>
            <person name="Venter J.C."/>
            <person name="Vicario S."/>
            <person name="Vieira F.G."/>
            <person name="Vilella A.J."/>
            <person name="Villasante A."/>
            <person name="Walenz B."/>
            <person name="Wang J."/>
            <person name="Wasserman M."/>
            <person name="Watts T."/>
            <person name="Wilson D."/>
            <person name="Wilson R.K."/>
            <person name="Wing R.A."/>
            <person name="Wolfner M.F."/>
            <person name="Wong A."/>
            <person name="Wong G.K."/>
            <person name="Wu C.I."/>
            <person name="Wu G."/>
            <person name="Yamamoto D."/>
            <person name="Yang H.P."/>
            <person name="Yang S.P."/>
            <person name="Yorke J.A."/>
            <person name="Yoshida K."/>
            <person name="Zdobnov E."/>
            <person name="Zhang P."/>
            <person name="Zhang Y."/>
            <person name="Zimin A.V."/>
            <person name="Baldwin J."/>
            <person name="Abdouelleil A."/>
            <person name="Abdulkadir J."/>
            <person name="Abebe A."/>
            <person name="Abera B."/>
            <person name="Abreu J."/>
            <person name="Acer S.C."/>
            <person name="Aftuck L."/>
            <person name="Alexander A."/>
            <person name="An P."/>
            <person name="Anderson E."/>
            <person name="Anderson S."/>
            <person name="Arachi H."/>
            <person name="Azer M."/>
            <person name="Bachantsang P."/>
            <person name="Barry A."/>
            <person name="Bayul T."/>
            <person name="Berlin A."/>
            <person name="Bessette D."/>
            <person name="Bloom T."/>
            <person name="Blye J."/>
            <person name="Boguslavskiy L."/>
            <person name="Bonnet C."/>
            <person name="Boukhgalter B."/>
            <person name="Bourzgui I."/>
            <person name="Brown A."/>
            <person name="Cahill P."/>
            <person name="Channer S."/>
            <person name="Cheshatsang Y."/>
            <person name="Chuda L."/>
            <person name="Citroen M."/>
            <person name="Collymore A."/>
            <person name="Cooke P."/>
            <person name="Costello M."/>
            <person name="D'Aco K."/>
            <person name="Daza R."/>
            <person name="De Haan G."/>
            <person name="DeGray S."/>
            <person name="DeMaso C."/>
            <person name="Dhargay N."/>
            <person name="Dooley K."/>
            <person name="Dooley E."/>
            <person name="Doricent M."/>
            <person name="Dorje P."/>
            <person name="Dorjee K."/>
            <person name="Dupes A."/>
            <person name="Elong R."/>
            <person name="Falk J."/>
            <person name="Farina A."/>
            <person name="Faro S."/>
            <person name="Ferguson D."/>
            <person name="Fisher S."/>
            <person name="Foley C.D."/>
            <person name="Franke A."/>
            <person name="Friedrich D."/>
            <person name="Gadbois L."/>
            <person name="Gearin G."/>
            <person name="Gearin C.R."/>
            <person name="Giannoukos G."/>
            <person name="Goode T."/>
            <person name="Graham J."/>
            <person name="Grandbois E."/>
            <person name="Grewal S."/>
            <person name="Gyaltsen K."/>
            <person name="Hafez N."/>
            <person name="Hagos B."/>
            <person name="Hall J."/>
            <person name="Henson C."/>
            <person name="Hollinger A."/>
            <person name="Honan T."/>
            <person name="Huard M.D."/>
            <person name="Hughes L."/>
            <person name="Hurhula B."/>
            <person name="Husby M.E."/>
            <person name="Kamat A."/>
            <person name="Kanga B."/>
            <person name="Kashin S."/>
            <person name="Khazanovich D."/>
            <person name="Kisner P."/>
            <person name="Lance K."/>
            <person name="Lara M."/>
            <person name="Lee W."/>
            <person name="Lennon N."/>
            <person name="Letendre F."/>
            <person name="LeVine R."/>
            <person name="Lipovsky A."/>
            <person name="Liu X."/>
            <person name="Liu J."/>
            <person name="Liu S."/>
            <person name="Lokyitsang T."/>
            <person name="Lokyitsang Y."/>
            <person name="Lubonja R."/>
            <person name="Lui A."/>
            <person name="MacDonald P."/>
            <person name="Magnisalis V."/>
            <person name="Maru K."/>
            <person name="Matthews C."/>
            <person name="McCusker W."/>
            <person name="McDonough S."/>
            <person name="Mehta T."/>
            <person name="Meldrim J."/>
            <person name="Meneus L."/>
            <person name="Mihai O."/>
            <person name="Mihalev A."/>
            <person name="Mihova T."/>
            <person name="Mittelman R."/>
            <person name="Mlenga V."/>
            <person name="Montmayeur A."/>
            <person name="Mulrain L."/>
            <person name="Navidi A."/>
            <person name="Naylor J."/>
            <person name="Negash T."/>
            <person name="Nguyen T."/>
            <person name="Nguyen N."/>
            <person name="Nicol R."/>
            <person name="Norbu C."/>
            <person name="Norbu N."/>
            <person name="Novod N."/>
            <person name="O'Neill B."/>
            <person name="Osman S."/>
            <person name="Markiewicz E."/>
            <person name="Oyono O.L."/>
            <person name="Patti C."/>
            <person name="Phunkhang P."/>
            <person name="Pierre F."/>
            <person name="Priest M."/>
            <person name="Raghuraman S."/>
            <person name="Rege F."/>
            <person name="Reyes R."/>
            <person name="Rise C."/>
            <person name="Rogov P."/>
            <person name="Ross K."/>
            <person name="Ryan E."/>
            <person name="Settipalli S."/>
            <person name="Shea T."/>
            <person name="Sherpa N."/>
            <person name="Shi L."/>
            <person name="Shih D."/>
            <person name="Sparrow T."/>
            <person name="Spaulding J."/>
            <person name="Stalker J."/>
            <person name="Stange-Thomann N."/>
            <person name="Stavropoulos S."/>
            <person name="Stone C."/>
            <person name="Strader C."/>
            <person name="Tesfaye S."/>
            <person name="Thomson T."/>
            <person name="Thoulutsang Y."/>
            <person name="Thoulutsang D."/>
            <person name="Topham K."/>
            <person name="Topping I."/>
            <person name="Tsamla T."/>
            <person name="Vassiliev H."/>
            <person name="Vo A."/>
            <person name="Wangchuk T."/>
            <person name="Wangdi T."/>
            <person name="Weiand M."/>
            <person name="Wilkinson J."/>
            <person name="Wilson A."/>
            <person name="Yadav S."/>
            <person name="Young G."/>
            <person name="Yu Q."/>
            <person name="Zembek L."/>
            <person name="Zhong D."/>
            <person name="Zimmer A."/>
            <person name="Zwirko Z."/>
            <person name="Jaffe D.B."/>
            <person name="Alvarez P."/>
            <person name="Brockman W."/>
            <person name="Butler J."/>
            <person name="Chin C."/>
            <person name="Gnerre S."/>
            <person name="Grabherr M."/>
            <person name="Kleber M."/>
            <person name="Mauceli E."/>
            <person name="MacCallum I."/>
        </authorList>
    </citation>
    <scope>NUCLEOTIDE SEQUENCE [LARGE SCALE GENOMIC DNA]</scope>
    <source>
        <strain evidence="14">Tucson 15287-2541.00</strain>
    </source>
</reference>
<dbReference type="PROSITE" id="PS51746">
    <property type="entry name" value="PPM_2"/>
    <property type="match status" value="1"/>
</dbReference>
<evidence type="ECO:0000256" key="2">
    <source>
        <dbReference type="ARBA" id="ARBA00001946"/>
    </source>
</evidence>
<evidence type="ECO:0000313" key="13">
    <source>
        <dbReference type="EMBL" id="EDW00398.1"/>
    </source>
</evidence>
<dbReference type="FunCoup" id="B4JLE5">
    <property type="interactions" value="223"/>
</dbReference>
<dbReference type="PANTHER" id="PTHR12320">
    <property type="entry name" value="PROTEIN PHOSPHATASE 2C"/>
    <property type="match status" value="1"/>
</dbReference>
<evidence type="ECO:0000256" key="5">
    <source>
        <dbReference type="ARBA" id="ARBA00022801"/>
    </source>
</evidence>
<dbReference type="HOGENOM" id="CLU_029404_3_0_1"/>
<dbReference type="PANTHER" id="PTHR12320:SF1">
    <property type="entry name" value="PROTEIN PHOSPHATASE PTC7 HOMOLOG"/>
    <property type="match status" value="1"/>
</dbReference>
<evidence type="ECO:0000259" key="12">
    <source>
        <dbReference type="PROSITE" id="PS51746"/>
    </source>
</evidence>
<dbReference type="SMR" id="B4JLE5"/>
<sequence>MNEYLDNARRNIQRAMESSFNFLSGASSMAGNLAANTGSTLYSRLMILKAQVMAESSGPTESTSKADSSQKQQRMHLVSVVCGFPKDINMYPIYLDGQFGEDAWFKASTTKAYALGVADGVGGWRAYGIDPGRFSRFLMRSCERLSHAADFKASQPKQLLARAFCNLLEQKQPILGSSTACVLTLHRESGILHAANIGDSGFLVIRHGTIVCCSMEQQHHFNTPYQLAAPPPGQNVNMLTDGPDCADLLELEMQSGDILILATDGVYDNVSKELLLQVLSPAAGIDNPVQLQRYANSVALIARLLSLNPNYDSPFSLNARRHNIEAHGGKPDDITVILSSFIQ</sequence>
<dbReference type="STRING" id="7222.B4JLE5"/>
<evidence type="ECO:0000256" key="4">
    <source>
        <dbReference type="ARBA" id="ARBA00022723"/>
    </source>
</evidence>
<evidence type="ECO:0000256" key="3">
    <source>
        <dbReference type="ARBA" id="ARBA00006702"/>
    </source>
</evidence>
<dbReference type="InParanoid" id="B4JLE5"/>
<evidence type="ECO:0000256" key="7">
    <source>
        <dbReference type="ARBA" id="ARBA00022912"/>
    </source>
</evidence>
<dbReference type="InterPro" id="IPR001932">
    <property type="entry name" value="PPM-type_phosphatase-like_dom"/>
</dbReference>
<accession>B4JLE5</accession>
<keyword evidence="8 11" id="KW-0464">Manganese</keyword>
<keyword evidence="4 11" id="KW-0479">Metal-binding</keyword>
<comment type="cofactor">
    <cofactor evidence="2 11">
        <name>Mg(2+)</name>
        <dbReference type="ChEBI" id="CHEBI:18420"/>
    </cofactor>
</comment>
<dbReference type="SUPFAM" id="SSF81606">
    <property type="entry name" value="PP2C-like"/>
    <property type="match status" value="1"/>
</dbReference>
<keyword evidence="14" id="KW-1185">Reference proteome</keyword>
<evidence type="ECO:0000256" key="9">
    <source>
        <dbReference type="ARBA" id="ARBA00047761"/>
    </source>
</evidence>
<dbReference type="InterPro" id="IPR039123">
    <property type="entry name" value="PPTC7"/>
</dbReference>
<protein>
    <recommendedName>
        <fullName evidence="11">Protein phosphatase</fullName>
        <ecNumber evidence="11">3.1.3.16</ecNumber>
    </recommendedName>
</protein>
<comment type="similarity">
    <text evidence="3 11">Belongs to the PP2C family.</text>
</comment>
<proteinExistence type="inferred from homology"/>
<evidence type="ECO:0000313" key="14">
    <source>
        <dbReference type="Proteomes" id="UP000001070"/>
    </source>
</evidence>
<comment type="catalytic activity">
    <reaction evidence="9 11">
        <text>O-phospho-L-seryl-[protein] + H2O = L-seryl-[protein] + phosphate</text>
        <dbReference type="Rhea" id="RHEA:20629"/>
        <dbReference type="Rhea" id="RHEA-COMP:9863"/>
        <dbReference type="Rhea" id="RHEA-COMP:11604"/>
        <dbReference type="ChEBI" id="CHEBI:15377"/>
        <dbReference type="ChEBI" id="CHEBI:29999"/>
        <dbReference type="ChEBI" id="CHEBI:43474"/>
        <dbReference type="ChEBI" id="CHEBI:83421"/>
        <dbReference type="EC" id="3.1.3.16"/>
    </reaction>
</comment>
<organism evidence="14">
    <name type="scientific">Drosophila grimshawi</name>
    <name type="common">Hawaiian fruit fly</name>
    <name type="synonym">Idiomyia grimshawi</name>
    <dbReference type="NCBI Taxonomy" id="7222"/>
    <lineage>
        <taxon>Eukaryota</taxon>
        <taxon>Metazoa</taxon>
        <taxon>Ecdysozoa</taxon>
        <taxon>Arthropoda</taxon>
        <taxon>Hexapoda</taxon>
        <taxon>Insecta</taxon>
        <taxon>Pterygota</taxon>
        <taxon>Neoptera</taxon>
        <taxon>Endopterygota</taxon>
        <taxon>Diptera</taxon>
        <taxon>Brachycera</taxon>
        <taxon>Muscomorpha</taxon>
        <taxon>Ephydroidea</taxon>
        <taxon>Drosophilidae</taxon>
        <taxon>Drosophila</taxon>
        <taxon>Hawaiian Drosophila</taxon>
    </lineage>
</organism>
<dbReference type="InterPro" id="IPR036457">
    <property type="entry name" value="PPM-type-like_dom_sf"/>
</dbReference>
<dbReference type="Gene3D" id="3.60.40.10">
    <property type="entry name" value="PPM-type phosphatase domain"/>
    <property type="match status" value="1"/>
</dbReference>
<dbReference type="eggNOG" id="KOG1379">
    <property type="taxonomic scope" value="Eukaryota"/>
</dbReference>
<evidence type="ECO:0000256" key="1">
    <source>
        <dbReference type="ARBA" id="ARBA00001936"/>
    </source>
</evidence>
<dbReference type="FunFam" id="3.60.40.10:FF:000009">
    <property type="entry name" value="Blast:Protein phosphatase PTC7 homolog"/>
    <property type="match status" value="1"/>
</dbReference>
<keyword evidence="6 11" id="KW-0460">Magnesium</keyword>
<evidence type="ECO:0000256" key="10">
    <source>
        <dbReference type="ARBA" id="ARBA00048336"/>
    </source>
</evidence>
<dbReference type="EMBL" id="CH916370">
    <property type="protein sequence ID" value="EDW00398.1"/>
    <property type="molecule type" value="Genomic_DNA"/>
</dbReference>
<feature type="domain" description="PPM-type phosphatase" evidence="12">
    <location>
        <begin position="81"/>
        <end position="341"/>
    </location>
</feature>
<comment type="cofactor">
    <cofactor evidence="1 11">
        <name>Mn(2+)</name>
        <dbReference type="ChEBI" id="CHEBI:29035"/>
    </cofactor>
</comment>
<dbReference type="AlphaFoldDB" id="B4JLE5"/>
<name>B4JLE5_DROGR</name>
<dbReference type="Pfam" id="PF13672">
    <property type="entry name" value="PP2C_2"/>
    <property type="match status" value="1"/>
</dbReference>
<evidence type="ECO:0000256" key="8">
    <source>
        <dbReference type="ARBA" id="ARBA00023211"/>
    </source>
</evidence>
<dbReference type="GO" id="GO:0004722">
    <property type="term" value="F:protein serine/threonine phosphatase activity"/>
    <property type="evidence" value="ECO:0007669"/>
    <property type="project" value="UniProtKB-EC"/>
</dbReference>
<gene>
    <name evidence="13" type="primary">Dgri\GH12845</name>
    <name evidence="13" type="ORF">Dgri_GH12845</name>
</gene>
<dbReference type="GO" id="GO:0046872">
    <property type="term" value="F:metal ion binding"/>
    <property type="evidence" value="ECO:0007669"/>
    <property type="project" value="UniProtKB-UniRule"/>
</dbReference>
<evidence type="ECO:0000256" key="6">
    <source>
        <dbReference type="ARBA" id="ARBA00022842"/>
    </source>
</evidence>
<dbReference type="GO" id="GO:0005739">
    <property type="term" value="C:mitochondrion"/>
    <property type="evidence" value="ECO:0007669"/>
    <property type="project" value="TreeGrafter"/>
</dbReference>
<dbReference type="OMA" id="QKACNSL"/>
<dbReference type="PhylomeDB" id="B4JLE5"/>
<evidence type="ECO:0000256" key="11">
    <source>
        <dbReference type="RuleBase" id="RU366020"/>
    </source>
</evidence>
<dbReference type="OrthoDB" id="60843at2759"/>
<dbReference type="EC" id="3.1.3.16" evidence="11"/>